<dbReference type="InterPro" id="IPR050398">
    <property type="entry name" value="HssS/ArlS-like"/>
</dbReference>
<evidence type="ECO:0000313" key="18">
    <source>
        <dbReference type="Proteomes" id="UP000261032"/>
    </source>
</evidence>
<evidence type="ECO:0000256" key="5">
    <source>
        <dbReference type="ARBA" id="ARBA00022553"/>
    </source>
</evidence>
<proteinExistence type="predicted"/>
<dbReference type="GO" id="GO:0000155">
    <property type="term" value="F:phosphorelay sensor kinase activity"/>
    <property type="evidence" value="ECO:0007669"/>
    <property type="project" value="InterPro"/>
</dbReference>
<keyword evidence="7 14" id="KW-0812">Transmembrane</keyword>
<dbReference type="InterPro" id="IPR003661">
    <property type="entry name" value="HisK_dim/P_dom"/>
</dbReference>
<protein>
    <recommendedName>
        <fullName evidence="3">histidine kinase</fullName>
        <ecNumber evidence="3">2.7.13.3</ecNumber>
    </recommendedName>
</protein>
<evidence type="ECO:0000259" key="16">
    <source>
        <dbReference type="PROSITE" id="PS50885"/>
    </source>
</evidence>
<dbReference type="InterPro" id="IPR036097">
    <property type="entry name" value="HisK_dim/P_sf"/>
</dbReference>
<comment type="catalytic activity">
    <reaction evidence="1">
        <text>ATP + protein L-histidine = ADP + protein N-phospho-L-histidine.</text>
        <dbReference type="EC" id="2.7.13.3"/>
    </reaction>
</comment>
<keyword evidence="13 14" id="KW-0472">Membrane</keyword>
<dbReference type="RefSeq" id="WP_117580469.1">
    <property type="nucleotide sequence ID" value="NZ_QUSL01000003.1"/>
</dbReference>
<keyword evidence="10" id="KW-0067">ATP-binding</keyword>
<dbReference type="EMBL" id="QUSL01000003">
    <property type="protein sequence ID" value="RGD86807.1"/>
    <property type="molecule type" value="Genomic_DNA"/>
</dbReference>
<keyword evidence="9 17" id="KW-0418">Kinase</keyword>
<keyword evidence="6" id="KW-0808">Transferase</keyword>
<evidence type="ECO:0000256" key="12">
    <source>
        <dbReference type="ARBA" id="ARBA00023012"/>
    </source>
</evidence>
<dbReference type="InterPro" id="IPR036890">
    <property type="entry name" value="HATPase_C_sf"/>
</dbReference>
<accession>A0A3E3EG05</accession>
<dbReference type="CDD" id="cd06225">
    <property type="entry name" value="HAMP"/>
    <property type="match status" value="1"/>
</dbReference>
<evidence type="ECO:0000256" key="1">
    <source>
        <dbReference type="ARBA" id="ARBA00000085"/>
    </source>
</evidence>
<dbReference type="Gene3D" id="3.30.565.10">
    <property type="entry name" value="Histidine kinase-like ATPase, C-terminal domain"/>
    <property type="match status" value="1"/>
</dbReference>
<dbReference type="PROSITE" id="PS50885">
    <property type="entry name" value="HAMP"/>
    <property type="match status" value="1"/>
</dbReference>
<evidence type="ECO:0000256" key="3">
    <source>
        <dbReference type="ARBA" id="ARBA00012438"/>
    </source>
</evidence>
<dbReference type="CDD" id="cd00082">
    <property type="entry name" value="HisKA"/>
    <property type="match status" value="1"/>
</dbReference>
<comment type="caution">
    <text evidence="17">The sequence shown here is derived from an EMBL/GenBank/DDBJ whole genome shotgun (WGS) entry which is preliminary data.</text>
</comment>
<dbReference type="InterPro" id="IPR003660">
    <property type="entry name" value="HAMP_dom"/>
</dbReference>
<evidence type="ECO:0000313" key="17">
    <source>
        <dbReference type="EMBL" id="RGD86807.1"/>
    </source>
</evidence>
<reference evidence="17 18" key="1">
    <citation type="submission" date="2018-08" db="EMBL/GenBank/DDBJ databases">
        <title>A genome reference for cultivated species of the human gut microbiota.</title>
        <authorList>
            <person name="Zou Y."/>
            <person name="Xue W."/>
            <person name="Luo G."/>
        </authorList>
    </citation>
    <scope>NUCLEOTIDE SEQUENCE [LARGE SCALE GENOMIC DNA]</scope>
    <source>
        <strain evidence="17 18">OM06-4</strain>
    </source>
</reference>
<keyword evidence="12" id="KW-0902">Two-component regulatory system</keyword>
<keyword evidence="8" id="KW-0547">Nucleotide-binding</keyword>
<dbReference type="Pfam" id="PF00512">
    <property type="entry name" value="HisKA"/>
    <property type="match status" value="1"/>
</dbReference>
<evidence type="ECO:0000256" key="8">
    <source>
        <dbReference type="ARBA" id="ARBA00022741"/>
    </source>
</evidence>
<dbReference type="SMART" id="SM00388">
    <property type="entry name" value="HisKA"/>
    <property type="match status" value="1"/>
</dbReference>
<evidence type="ECO:0000256" key="4">
    <source>
        <dbReference type="ARBA" id="ARBA00022475"/>
    </source>
</evidence>
<evidence type="ECO:0000256" key="10">
    <source>
        <dbReference type="ARBA" id="ARBA00022840"/>
    </source>
</evidence>
<comment type="subcellular location">
    <subcellularLocation>
        <location evidence="2">Cell membrane</location>
        <topology evidence="2">Multi-pass membrane protein</topology>
    </subcellularLocation>
</comment>
<dbReference type="Gene3D" id="6.10.340.10">
    <property type="match status" value="1"/>
</dbReference>
<dbReference type="EC" id="2.7.13.3" evidence="3"/>
<evidence type="ECO:0000256" key="6">
    <source>
        <dbReference type="ARBA" id="ARBA00022679"/>
    </source>
</evidence>
<sequence length="442" mass="50310">MIKNFFNKSSIQISAIIIICGTLGVATFCLLYAGKESFFEFTQNLGVISENTEAYANNIENQIIDQNVSITDVDTLDKILGTSDIYSVNLYNKADNLAITGSFATMLDNFIIGSTVYDTEAIYNGDDYSTEIELKDGTIEMYVYSYALAKLVVPYIVTSIVIALFTFLLPTFLFIRRKVNYMTTLKNEVTIMSQGDLDHTIKINSNDEIAELSNQIDNLRLTLKDNFATEEANRKANYELVTALSHDLRTPLTSLMGYLDIIRLKKFKNEDQYNLYLKNSIDKVNQINELANKMFEYFLVFSKDQDTELSKMSLGVIYEYILENIGVLEENGFEVIKNIKHSDYFIRGNINLVKRIINNVFSNVLKYADIKQPVYITLLIDEDIENLGLTIKNTKKHSANYIESNQIGLKSVQQMIKIHDGTFTVLDEESTFTVSITIPLMQ</sequence>
<evidence type="ECO:0000256" key="7">
    <source>
        <dbReference type="ARBA" id="ARBA00022692"/>
    </source>
</evidence>
<keyword evidence="11 14" id="KW-1133">Transmembrane helix</keyword>
<dbReference type="Proteomes" id="UP000261032">
    <property type="component" value="Unassembled WGS sequence"/>
</dbReference>
<dbReference type="PANTHER" id="PTHR45528:SF1">
    <property type="entry name" value="SENSOR HISTIDINE KINASE CPXA"/>
    <property type="match status" value="1"/>
</dbReference>
<evidence type="ECO:0000256" key="9">
    <source>
        <dbReference type="ARBA" id="ARBA00022777"/>
    </source>
</evidence>
<dbReference type="SUPFAM" id="SSF47384">
    <property type="entry name" value="Homodimeric domain of signal transducing histidine kinase"/>
    <property type="match status" value="1"/>
</dbReference>
<keyword evidence="5" id="KW-0597">Phosphoprotein</keyword>
<dbReference type="Gene3D" id="1.10.287.130">
    <property type="match status" value="1"/>
</dbReference>
<feature type="transmembrane region" description="Helical" evidence="14">
    <location>
        <begin position="152"/>
        <end position="175"/>
    </location>
</feature>
<dbReference type="AlphaFoldDB" id="A0A3E3EG05"/>
<evidence type="ECO:0000259" key="15">
    <source>
        <dbReference type="PROSITE" id="PS50109"/>
    </source>
</evidence>
<dbReference type="PANTHER" id="PTHR45528">
    <property type="entry name" value="SENSOR HISTIDINE KINASE CPXA"/>
    <property type="match status" value="1"/>
</dbReference>
<evidence type="ECO:0000256" key="13">
    <source>
        <dbReference type="ARBA" id="ARBA00023136"/>
    </source>
</evidence>
<feature type="transmembrane region" description="Helical" evidence="14">
    <location>
        <begin position="12"/>
        <end position="33"/>
    </location>
</feature>
<evidence type="ECO:0000256" key="11">
    <source>
        <dbReference type="ARBA" id="ARBA00022989"/>
    </source>
</evidence>
<feature type="domain" description="Histidine kinase" evidence="15">
    <location>
        <begin position="243"/>
        <end position="442"/>
    </location>
</feature>
<name>A0A3E3EG05_9FIRM</name>
<keyword evidence="4" id="KW-1003">Cell membrane</keyword>
<dbReference type="PROSITE" id="PS50109">
    <property type="entry name" value="HIS_KIN"/>
    <property type="match status" value="1"/>
</dbReference>
<organism evidence="17 18">
    <name type="scientific">Thomasclavelia ramosa</name>
    <dbReference type="NCBI Taxonomy" id="1547"/>
    <lineage>
        <taxon>Bacteria</taxon>
        <taxon>Bacillati</taxon>
        <taxon>Bacillota</taxon>
        <taxon>Erysipelotrichia</taxon>
        <taxon>Erysipelotrichales</taxon>
        <taxon>Coprobacillaceae</taxon>
        <taxon>Thomasclavelia</taxon>
    </lineage>
</organism>
<evidence type="ECO:0000256" key="2">
    <source>
        <dbReference type="ARBA" id="ARBA00004651"/>
    </source>
</evidence>
<dbReference type="GO" id="GO:0005886">
    <property type="term" value="C:plasma membrane"/>
    <property type="evidence" value="ECO:0007669"/>
    <property type="project" value="UniProtKB-SubCell"/>
</dbReference>
<dbReference type="SUPFAM" id="SSF55874">
    <property type="entry name" value="ATPase domain of HSP90 chaperone/DNA topoisomerase II/histidine kinase"/>
    <property type="match status" value="1"/>
</dbReference>
<dbReference type="GO" id="GO:0005524">
    <property type="term" value="F:ATP binding"/>
    <property type="evidence" value="ECO:0007669"/>
    <property type="project" value="UniProtKB-KW"/>
</dbReference>
<feature type="domain" description="HAMP" evidence="16">
    <location>
        <begin position="176"/>
        <end position="228"/>
    </location>
</feature>
<dbReference type="InterPro" id="IPR005467">
    <property type="entry name" value="His_kinase_dom"/>
</dbReference>
<gene>
    <name evidence="17" type="ORF">DXB93_03035</name>
</gene>
<evidence type="ECO:0000256" key="14">
    <source>
        <dbReference type="SAM" id="Phobius"/>
    </source>
</evidence>